<evidence type="ECO:0000313" key="3">
    <source>
        <dbReference type="Proteomes" id="UP001214201"/>
    </source>
</evidence>
<organism evidence="2 3">
    <name type="scientific">Xanthomonas cucurbitae</name>
    <dbReference type="NCBI Taxonomy" id="56453"/>
    <lineage>
        <taxon>Bacteria</taxon>
        <taxon>Pseudomonadati</taxon>
        <taxon>Pseudomonadota</taxon>
        <taxon>Gammaproteobacteria</taxon>
        <taxon>Lysobacterales</taxon>
        <taxon>Lysobacteraceae</taxon>
        <taxon>Xanthomonas</taxon>
    </lineage>
</organism>
<sequence length="211" mass="23880">MKTINFLIIVVFCIISSSCGAPDTAQATLIPKQDPARKETHWTAAPNEILLAYQETNLFGDGDTSAVAIVRRKDLSGAEPLPCTLMILKRKGNTFSVTEKNDKVVDCIYNENAQNSSDLNENLEIKPLEISYTNQRTGGYDTYEFNYSTQKNTWYLSQAISTFFEENQNTGENEPFRESVRYPENLHFITLSDFDPISIEKEMKSHKSLAN</sequence>
<dbReference type="RefSeq" id="WP_159406994.1">
    <property type="nucleotide sequence ID" value="NZ_CP033326.1"/>
</dbReference>
<evidence type="ECO:0000256" key="1">
    <source>
        <dbReference type="SAM" id="SignalP"/>
    </source>
</evidence>
<evidence type="ECO:0008006" key="4">
    <source>
        <dbReference type="Google" id="ProtNLM"/>
    </source>
</evidence>
<feature type="signal peptide" evidence="1">
    <location>
        <begin position="1"/>
        <end position="21"/>
    </location>
</feature>
<dbReference type="PROSITE" id="PS51257">
    <property type="entry name" value="PROKAR_LIPOPROTEIN"/>
    <property type="match status" value="1"/>
</dbReference>
<gene>
    <name evidence="2" type="ORF">K6978_08865</name>
</gene>
<keyword evidence="3" id="KW-1185">Reference proteome</keyword>
<reference evidence="2 3" key="1">
    <citation type="submission" date="2021-08" db="EMBL/GenBank/DDBJ databases">
        <title>Genome sequences of Xanthomonas cucurbitae isolates from 5 Midwestern US states.</title>
        <authorList>
            <person name="Hind S.R."/>
        </authorList>
    </citation>
    <scope>NUCLEOTIDE SEQUENCE [LARGE SCALE GENOMIC DNA]</scope>
    <source>
        <strain evidence="2 3">OH_261</strain>
    </source>
</reference>
<accession>A0ABY7YH95</accession>
<keyword evidence="1" id="KW-0732">Signal</keyword>
<feature type="chain" id="PRO_5046841171" description="Lipoprotein" evidence="1">
    <location>
        <begin position="22"/>
        <end position="211"/>
    </location>
</feature>
<name>A0ABY7YH95_9XANT</name>
<dbReference type="EMBL" id="CP082214">
    <property type="protein sequence ID" value="WDM73194.1"/>
    <property type="molecule type" value="Genomic_DNA"/>
</dbReference>
<proteinExistence type="predicted"/>
<dbReference type="Proteomes" id="UP001214201">
    <property type="component" value="Chromosome"/>
</dbReference>
<protein>
    <recommendedName>
        <fullName evidence="4">Lipoprotein</fullName>
    </recommendedName>
</protein>
<evidence type="ECO:0000313" key="2">
    <source>
        <dbReference type="EMBL" id="WDM73194.1"/>
    </source>
</evidence>